<dbReference type="EMBL" id="CP001848">
    <property type="protein sequence ID" value="ADB18010.1"/>
    <property type="molecule type" value="Genomic_DNA"/>
</dbReference>
<dbReference type="InterPro" id="IPR028051">
    <property type="entry name" value="CheX-like_dom"/>
</dbReference>
<feature type="domain" description="Chemotaxis phosphatase CheX-like" evidence="2">
    <location>
        <begin position="40"/>
        <end position="131"/>
    </location>
</feature>
<evidence type="ECO:0000259" key="2">
    <source>
        <dbReference type="Pfam" id="PF13690"/>
    </source>
</evidence>
<dbReference type="OrthoDB" id="5402373at2"/>
<evidence type="ECO:0000256" key="1">
    <source>
        <dbReference type="ARBA" id="ARBA00022500"/>
    </source>
</evidence>
<organism evidence="3 4">
    <name type="scientific">Pirellula staleyi (strain ATCC 27377 / DSM 6068 / ICPB 4128)</name>
    <name type="common">Pirella staleyi</name>
    <dbReference type="NCBI Taxonomy" id="530564"/>
    <lineage>
        <taxon>Bacteria</taxon>
        <taxon>Pseudomonadati</taxon>
        <taxon>Planctomycetota</taxon>
        <taxon>Planctomycetia</taxon>
        <taxon>Pirellulales</taxon>
        <taxon>Pirellulaceae</taxon>
        <taxon>Pirellula</taxon>
    </lineage>
</organism>
<sequence length="150" mass="15632">MTIQCTNDDLVAITQNIVETVLHATLHLGEPAPAVQYALSGCIQLAGAWQGAVILDCSDEFAAQAAAAMFGLAPDAVEPQDKIDTVAELVNMLGGNIKSILPGPSFLALPTVTAGEDYKIEVPSATCESMIELGSSIGALRFSIWRVGST</sequence>
<dbReference type="GO" id="GO:0006935">
    <property type="term" value="P:chemotaxis"/>
    <property type="evidence" value="ECO:0007669"/>
    <property type="project" value="UniProtKB-KW"/>
</dbReference>
<protein>
    <recommendedName>
        <fullName evidence="2">Chemotaxis phosphatase CheX-like domain-containing protein</fullName>
    </recommendedName>
</protein>
<reference evidence="3 4" key="1">
    <citation type="journal article" date="2009" name="Stand. Genomic Sci.">
        <title>Complete genome sequence of Pirellula staleyi type strain (ATCC 27377).</title>
        <authorList>
            <person name="Clum A."/>
            <person name="Tindall B.J."/>
            <person name="Sikorski J."/>
            <person name="Ivanova N."/>
            <person name="Mavrommatis K."/>
            <person name="Lucas S."/>
            <person name="Glavina del Rio T."/>
            <person name="Nolan M."/>
            <person name="Chen F."/>
            <person name="Tice H."/>
            <person name="Pitluck S."/>
            <person name="Cheng J.F."/>
            <person name="Chertkov O."/>
            <person name="Brettin T."/>
            <person name="Han C."/>
            <person name="Detter J.C."/>
            <person name="Kuske C."/>
            <person name="Bruce D."/>
            <person name="Goodwin L."/>
            <person name="Ovchinikova G."/>
            <person name="Pati A."/>
            <person name="Mikhailova N."/>
            <person name="Chen A."/>
            <person name="Palaniappan K."/>
            <person name="Land M."/>
            <person name="Hauser L."/>
            <person name="Chang Y.J."/>
            <person name="Jeffries C.D."/>
            <person name="Chain P."/>
            <person name="Rohde M."/>
            <person name="Goker M."/>
            <person name="Bristow J."/>
            <person name="Eisen J.A."/>
            <person name="Markowitz V."/>
            <person name="Hugenholtz P."/>
            <person name="Kyrpides N.C."/>
            <person name="Klenk H.P."/>
            <person name="Lapidus A."/>
        </authorList>
    </citation>
    <scope>NUCLEOTIDE SEQUENCE [LARGE SCALE GENOMIC DNA]</scope>
    <source>
        <strain evidence="4">ATCC 27377 / DSM 6068 / ICPB 4128</strain>
    </source>
</reference>
<dbReference type="HOGENOM" id="CLU_136151_0_0_0"/>
<dbReference type="KEGG" id="psl:Psta_3346"/>
<dbReference type="AlphaFoldDB" id="D2QXT3"/>
<name>D2QXT3_PIRSD</name>
<dbReference type="Gene3D" id="3.40.1550.10">
    <property type="entry name" value="CheC-like"/>
    <property type="match status" value="1"/>
</dbReference>
<dbReference type="Proteomes" id="UP000001887">
    <property type="component" value="Chromosome"/>
</dbReference>
<dbReference type="PANTHER" id="PTHR39452">
    <property type="entry name" value="CHEY-P PHOSPHATASE CHEX"/>
    <property type="match status" value="1"/>
</dbReference>
<dbReference type="InterPro" id="IPR028976">
    <property type="entry name" value="CheC-like_sf"/>
</dbReference>
<evidence type="ECO:0000313" key="4">
    <source>
        <dbReference type="Proteomes" id="UP000001887"/>
    </source>
</evidence>
<evidence type="ECO:0000313" key="3">
    <source>
        <dbReference type="EMBL" id="ADB18010.1"/>
    </source>
</evidence>
<dbReference type="InterPro" id="IPR038756">
    <property type="entry name" value="CheX-like"/>
</dbReference>
<keyword evidence="1" id="KW-0145">Chemotaxis</keyword>
<keyword evidence="4" id="KW-1185">Reference proteome</keyword>
<proteinExistence type="predicted"/>
<dbReference type="Pfam" id="PF13690">
    <property type="entry name" value="CheX"/>
    <property type="match status" value="1"/>
</dbReference>
<dbReference type="PANTHER" id="PTHR39452:SF1">
    <property type="entry name" value="CHEY-P PHOSPHATASE CHEX"/>
    <property type="match status" value="1"/>
</dbReference>
<accession>D2QXT3</accession>
<dbReference type="STRING" id="530564.Psta_3346"/>
<dbReference type="SUPFAM" id="SSF103039">
    <property type="entry name" value="CheC-like"/>
    <property type="match status" value="1"/>
</dbReference>
<dbReference type="eggNOG" id="COG1406">
    <property type="taxonomic scope" value="Bacteria"/>
</dbReference>
<gene>
    <name evidence="3" type="ordered locus">Psta_3346</name>
</gene>